<name>A0A0K1XGS1_9GAMM</name>
<evidence type="ECO:0000256" key="2">
    <source>
        <dbReference type="ARBA" id="ARBA00022801"/>
    </source>
</evidence>
<dbReference type="Proteomes" id="UP000063953">
    <property type="component" value="Chromosome"/>
</dbReference>
<keyword evidence="4" id="KW-0121">Carboxypeptidase</keyword>
<keyword evidence="4" id="KW-0645">Protease</keyword>
<dbReference type="RefSeq" id="WP_053101682.1">
    <property type="nucleotide sequence ID" value="NZ_CP012365.1"/>
</dbReference>
<keyword evidence="2" id="KW-0378">Hydrolase</keyword>
<dbReference type="STRING" id="1697053.AKN87_01230"/>
<organism evidence="4 5">
    <name type="scientific">Thiopseudomonas alkaliphila</name>
    <dbReference type="NCBI Taxonomy" id="1697053"/>
    <lineage>
        <taxon>Bacteria</taxon>
        <taxon>Pseudomonadati</taxon>
        <taxon>Pseudomonadota</taxon>
        <taxon>Gammaproteobacteria</taxon>
        <taxon>Pseudomonadales</taxon>
        <taxon>Pseudomonadaceae</taxon>
        <taxon>Thiopseudomonas</taxon>
    </lineage>
</organism>
<dbReference type="Pfam" id="PF02113">
    <property type="entry name" value="Peptidase_S13"/>
    <property type="match status" value="1"/>
</dbReference>
<evidence type="ECO:0000256" key="1">
    <source>
        <dbReference type="ARBA" id="ARBA00006096"/>
    </source>
</evidence>
<feature type="chain" id="PRO_5005472220" evidence="3">
    <location>
        <begin position="27"/>
        <end position="477"/>
    </location>
</feature>
<dbReference type="NCBIfam" id="TIGR00666">
    <property type="entry name" value="PBP4"/>
    <property type="match status" value="1"/>
</dbReference>
<dbReference type="InterPro" id="IPR000667">
    <property type="entry name" value="Peptidase_S13"/>
</dbReference>
<dbReference type="GO" id="GO:0000270">
    <property type="term" value="P:peptidoglycan metabolic process"/>
    <property type="evidence" value="ECO:0007669"/>
    <property type="project" value="TreeGrafter"/>
</dbReference>
<dbReference type="SUPFAM" id="SSF56601">
    <property type="entry name" value="beta-lactamase/transpeptidase-like"/>
    <property type="match status" value="1"/>
</dbReference>
<dbReference type="GO" id="GO:0006508">
    <property type="term" value="P:proteolysis"/>
    <property type="evidence" value="ECO:0007669"/>
    <property type="project" value="InterPro"/>
</dbReference>
<proteinExistence type="inferred from homology"/>
<protein>
    <submittedName>
        <fullName evidence="4">D-alanyl-D-alanine carboxypeptidase</fullName>
    </submittedName>
</protein>
<dbReference type="GO" id="GO:0004185">
    <property type="term" value="F:serine-type carboxypeptidase activity"/>
    <property type="evidence" value="ECO:0007669"/>
    <property type="project" value="InterPro"/>
</dbReference>
<dbReference type="InterPro" id="IPR012338">
    <property type="entry name" value="Beta-lactam/transpept-like"/>
</dbReference>
<dbReference type="Gene3D" id="3.50.80.20">
    <property type="entry name" value="D-Ala-D-Ala carboxypeptidase C, peptidase S13"/>
    <property type="match status" value="1"/>
</dbReference>
<accession>A0A0K1XGS1</accession>
<dbReference type="Gene3D" id="3.40.710.10">
    <property type="entry name" value="DD-peptidase/beta-lactamase superfamily"/>
    <property type="match status" value="1"/>
</dbReference>
<reference evidence="4 5" key="1">
    <citation type="journal article" date="2015" name="Genome Announc.">
        <title>Genome Sequences of Oblitimonas alkaliphila gen. nov. sp. nov. (Proposed), a Novel Bacterium of the Pseudomonadaceae Family.</title>
        <authorList>
            <person name="Lauer A.C."/>
            <person name="Nicholson A.C."/>
            <person name="Humrighouse B.W."/>
            <person name="Emery B."/>
            <person name="Drobish A."/>
            <person name="Juieng P."/>
            <person name="Loparev V."/>
            <person name="McQuiston J.R."/>
        </authorList>
    </citation>
    <scope>NUCLEOTIDE SEQUENCE [LARGE SCALE GENOMIC DNA]</scope>
    <source>
        <strain evidence="4 5">E5571</strain>
    </source>
</reference>
<keyword evidence="5" id="KW-1185">Reference proteome</keyword>
<feature type="signal peptide" evidence="3">
    <location>
        <begin position="1"/>
        <end position="26"/>
    </location>
</feature>
<dbReference type="EMBL" id="CP012365">
    <property type="protein sequence ID" value="AKX60382.1"/>
    <property type="molecule type" value="Genomic_DNA"/>
</dbReference>
<dbReference type="PANTHER" id="PTHR30023:SF0">
    <property type="entry name" value="PENICILLIN-SENSITIVE CARBOXYPEPTIDASE A"/>
    <property type="match status" value="1"/>
</dbReference>
<dbReference type="PATRIC" id="fig|1698449.3.peg.2194"/>
<dbReference type="PANTHER" id="PTHR30023">
    <property type="entry name" value="D-ALANYL-D-ALANINE CARBOXYPEPTIDASE"/>
    <property type="match status" value="1"/>
</dbReference>
<evidence type="ECO:0000313" key="4">
    <source>
        <dbReference type="EMBL" id="AKX60382.1"/>
    </source>
</evidence>
<dbReference type="PRINTS" id="PR00922">
    <property type="entry name" value="DADACBPTASE3"/>
</dbReference>
<keyword evidence="3" id="KW-0732">Signal</keyword>
<evidence type="ECO:0000256" key="3">
    <source>
        <dbReference type="SAM" id="SignalP"/>
    </source>
</evidence>
<evidence type="ECO:0000313" key="5">
    <source>
        <dbReference type="Proteomes" id="UP000063953"/>
    </source>
</evidence>
<comment type="similarity">
    <text evidence="1">Belongs to the peptidase S13 family.</text>
</comment>
<dbReference type="AlphaFoldDB" id="A0A0K1XGS1"/>
<sequence>MFAKFLMRSVLSACAMTLSLPLLAQASGLPASIEQVLTKNNLSGQSLSLAAIPLTGPGRAIFYNADTAINPASTMKLVTTYSALELLGPAYQWKTELASDGILKDGVLQGNLYVKGGGDPKLTMEKLWLLLRDLKANGVTTVTGDLVLDNHYFSLPRLEPFDDDGSDQNKPFLVEPDSLLVNFKAMRIIALGQQQQVKVSVEPPIDNLTVVNQIKLLPPGKCQDPARVFYKTVEGEGKTELVMSGEIVSGCRSQSYVALLDHPQYVAGVIRSMWRELGGSIQGRDRVAPVVANSHVVARAYSADLTEVIRDINKYSNNTMAKQVFLSIGAQHRTASDRDDAAAAKRMINQLMRHKKIPAQHLTIENGSGLSRNERVSARELAYMLKAAWESPFSAEFISSLPIAGMDGTLRNRMKNTAVRGKAHLKTGTLRNVRALAGYVRDKQNNQWALVAIINDDKPWSGGAVIDHAVIHLHQNP</sequence>
<gene>
    <name evidence="4" type="ORF">AKN88_10895</name>
</gene>